<dbReference type="SUPFAM" id="SSF54695">
    <property type="entry name" value="POZ domain"/>
    <property type="match status" value="1"/>
</dbReference>
<evidence type="ECO:0000259" key="4">
    <source>
        <dbReference type="Pfam" id="PF12436"/>
    </source>
</evidence>
<name>A0A0B5JE69_9VIRU</name>
<evidence type="ECO:0000259" key="3">
    <source>
        <dbReference type="Pfam" id="PF02214"/>
    </source>
</evidence>
<protein>
    <submittedName>
        <fullName evidence="5">BTB/POZ domain protein</fullName>
    </submittedName>
</protein>
<accession>A0A0B5JE69</accession>
<reference evidence="5 6" key="1">
    <citation type="journal article" date="2015" name="Parasitol. Res.">
        <title>Viruses in close associations with free-living amoebae.</title>
        <authorList>
            <person name="Scheid P."/>
        </authorList>
    </citation>
    <scope>NUCLEOTIDE SEQUENCE [LARGE SCALE GENOMIC DNA]</scope>
    <source>
        <strain evidence="5">KlaHel</strain>
    </source>
</reference>
<dbReference type="Gene3D" id="3.30.710.10">
    <property type="entry name" value="Potassium Channel Kv1.1, Chain A"/>
    <property type="match status" value="1"/>
</dbReference>
<evidence type="ECO:0000313" key="6">
    <source>
        <dbReference type="Proteomes" id="UP000202511"/>
    </source>
</evidence>
<dbReference type="Gene3D" id="3.10.20.90">
    <property type="entry name" value="Phosphatidylinositol 3-kinase Catalytic Subunit, Chain A, domain 1"/>
    <property type="match status" value="1"/>
</dbReference>
<evidence type="ECO:0000256" key="2">
    <source>
        <dbReference type="SAM" id="MobiDB-lite"/>
    </source>
</evidence>
<dbReference type="KEGG" id="vg:23462984"/>
<sequence length="404" mass="44068">MMMAETKEMANAPVATIDSNQHKKTSQYDGRRQAGDAQQHGHAVADTILLNVGGKFMMTLRTTFAMAPPDSLLARMFGPDADDRWAPPRLPDGSYFLDLNPVPFAVVLDVLRHGAAILDGLDPSTRHMATVVADYLGLDIDEMRSAVRDAEIVAPEDVIVAQAITTSNLVRNTFGLWRLDEPATTVTLSRTWPMPKVRDALASALKLAPVRLVAHQCLRRINKTVRPEARLPLDATDMTLGQIYRQRGARPTLLVHDTMWLPGVVPPAALRCPAPPMRSHVTLVQPEGALALLFVKRFNRAALTLSKAVPVLADPHASLSTLLPHVRHVLGIAYDADVHVFEEVSAKCVKPIDVARTLDDNGLAYGDILWVEMAEDGLAAMPIDVVLVRGRLMAPTPTATHAAY</sequence>
<dbReference type="RefSeq" id="YP_009120302.1">
    <property type="nucleotide sequence ID" value="NC_026440.1"/>
</dbReference>
<dbReference type="EMBL" id="KP136319">
    <property type="protein sequence ID" value="AJF98067.1"/>
    <property type="molecule type" value="Genomic_DNA"/>
</dbReference>
<feature type="region of interest" description="Disordered" evidence="2">
    <location>
        <begin position="1"/>
        <end position="40"/>
    </location>
</feature>
<dbReference type="InterPro" id="IPR003131">
    <property type="entry name" value="T1-type_BTB"/>
</dbReference>
<evidence type="ECO:0000313" key="5">
    <source>
        <dbReference type="EMBL" id="AJF98067.1"/>
    </source>
</evidence>
<dbReference type="Pfam" id="PF12436">
    <property type="entry name" value="USP7_ICP0_bdg"/>
    <property type="match status" value="1"/>
</dbReference>
<feature type="domain" description="Potassium channel tetramerisation-type BTB" evidence="3">
    <location>
        <begin position="48"/>
        <end position="118"/>
    </location>
</feature>
<evidence type="ECO:0000256" key="1">
    <source>
        <dbReference type="ARBA" id="ARBA00022786"/>
    </source>
</evidence>
<dbReference type="InterPro" id="IPR011333">
    <property type="entry name" value="SKP1/BTB/POZ_sf"/>
</dbReference>
<dbReference type="GO" id="GO:0051260">
    <property type="term" value="P:protein homooligomerization"/>
    <property type="evidence" value="ECO:0007669"/>
    <property type="project" value="InterPro"/>
</dbReference>
<feature type="domain" description="Ubiquitin carboxyl-terminal hydrolase 7 ICP0-binding" evidence="4">
    <location>
        <begin position="217"/>
        <end position="374"/>
    </location>
</feature>
<organism evidence="5 6">
    <name type="scientific">Pandoravirus inopinatum</name>
    <dbReference type="NCBI Taxonomy" id="1605721"/>
    <lineage>
        <taxon>Viruses</taxon>
        <taxon>Pandoravirus</taxon>
    </lineage>
</organism>
<dbReference type="Proteomes" id="UP000202511">
    <property type="component" value="Segment"/>
</dbReference>
<dbReference type="GO" id="GO:0140096">
    <property type="term" value="F:catalytic activity, acting on a protein"/>
    <property type="evidence" value="ECO:0007669"/>
    <property type="project" value="UniProtKB-ARBA"/>
</dbReference>
<dbReference type="InterPro" id="IPR024729">
    <property type="entry name" value="USP7_ICP0-binding_dom"/>
</dbReference>
<dbReference type="GeneID" id="23462984"/>
<proteinExistence type="predicted"/>
<dbReference type="Pfam" id="PF02214">
    <property type="entry name" value="BTB_2"/>
    <property type="match status" value="1"/>
</dbReference>
<keyword evidence="1" id="KW-0833">Ubl conjugation pathway</keyword>
<dbReference type="CDD" id="cd18316">
    <property type="entry name" value="BTB_POZ_KCTD-like"/>
    <property type="match status" value="1"/>
</dbReference>